<evidence type="ECO:0000313" key="1">
    <source>
        <dbReference type="EMBL" id="SDF43087.1"/>
    </source>
</evidence>
<proteinExistence type="predicted"/>
<protein>
    <submittedName>
        <fullName evidence="1">Uncharacterized protein</fullName>
    </submittedName>
</protein>
<name>A0A1G7L0Q3_9BACT</name>
<reference evidence="2" key="1">
    <citation type="submission" date="2016-10" db="EMBL/GenBank/DDBJ databases">
        <authorList>
            <person name="Varghese N."/>
            <person name="Submissions S."/>
        </authorList>
    </citation>
    <scope>NUCLEOTIDE SEQUENCE [LARGE SCALE GENOMIC DNA]</scope>
    <source>
        <strain evidence="2">DSM 25329</strain>
    </source>
</reference>
<dbReference type="EMBL" id="FNAN01000010">
    <property type="protein sequence ID" value="SDF43087.1"/>
    <property type="molecule type" value="Genomic_DNA"/>
</dbReference>
<evidence type="ECO:0000313" key="2">
    <source>
        <dbReference type="Proteomes" id="UP000198748"/>
    </source>
</evidence>
<sequence length="353" mass="39807">MTLLVVQILSLNSQVHSDYMKIPLLLLTILVALPSLGQISLTLNPHCGDFEPVFTDVEVLDLREGQKLVGFIHKGITNKPEQIVFTGNMADSLVPFFKAPNGDLKTPKKLVFILNELFMNENTKSVPKTGKLKLSTRLFIKNDLETYSEILTTDSIFTVKGFDVTKKLFRLVSDELCNLSKTAAKTENNRERPVLTRSELEHFDSLEISKLPIFSNQKPTSGIFKDYSHFKENKPDIEAEILVEKSKKGKFTAYRIFGSRRKKVQLETSGFYAISDGIKLFKATSEGLFEIKKIDHKLFYDRAGSFTDPGNAGIYFGMAGAMIAFSLSPHKINLFRFKINHRRGNSIPMGIVE</sequence>
<organism evidence="1 2">
    <name type="scientific">Dyadobacter soli</name>
    <dbReference type="NCBI Taxonomy" id="659014"/>
    <lineage>
        <taxon>Bacteria</taxon>
        <taxon>Pseudomonadati</taxon>
        <taxon>Bacteroidota</taxon>
        <taxon>Cytophagia</taxon>
        <taxon>Cytophagales</taxon>
        <taxon>Spirosomataceae</taxon>
        <taxon>Dyadobacter</taxon>
    </lineage>
</organism>
<gene>
    <name evidence="1" type="ORF">SAMN04487996_110281</name>
</gene>
<accession>A0A1G7L0Q3</accession>
<dbReference type="Proteomes" id="UP000198748">
    <property type="component" value="Unassembled WGS sequence"/>
</dbReference>
<dbReference type="AlphaFoldDB" id="A0A1G7L0Q3"/>
<dbReference type="STRING" id="659014.SAMN04487996_110281"/>
<keyword evidence="2" id="KW-1185">Reference proteome</keyword>